<evidence type="ECO:0000256" key="1">
    <source>
        <dbReference type="SAM" id="Phobius"/>
    </source>
</evidence>
<dbReference type="Proteomes" id="UP001430848">
    <property type="component" value="Unassembled WGS sequence"/>
</dbReference>
<keyword evidence="3" id="KW-1185">Reference proteome</keyword>
<proteinExistence type="predicted"/>
<protein>
    <submittedName>
        <fullName evidence="2">Uncharacterized protein</fullName>
    </submittedName>
</protein>
<evidence type="ECO:0000313" key="2">
    <source>
        <dbReference type="EMBL" id="KAK7716919.1"/>
    </source>
</evidence>
<organism evidence="2 3">
    <name type="scientific">Diaporthe eres</name>
    <name type="common">Phomopsis oblonga</name>
    <dbReference type="NCBI Taxonomy" id="83184"/>
    <lineage>
        <taxon>Eukaryota</taxon>
        <taxon>Fungi</taxon>
        <taxon>Dikarya</taxon>
        <taxon>Ascomycota</taxon>
        <taxon>Pezizomycotina</taxon>
        <taxon>Sordariomycetes</taxon>
        <taxon>Sordariomycetidae</taxon>
        <taxon>Diaporthales</taxon>
        <taxon>Diaporthaceae</taxon>
        <taxon>Diaporthe</taxon>
        <taxon>Diaporthe eres species complex</taxon>
    </lineage>
</organism>
<dbReference type="EMBL" id="JAKNSF020000096">
    <property type="protein sequence ID" value="KAK7716919.1"/>
    <property type="molecule type" value="Genomic_DNA"/>
</dbReference>
<keyword evidence="1" id="KW-1133">Transmembrane helix</keyword>
<accession>A0ABR1NVR1</accession>
<sequence>MSDSHDHAQTGVNDAAIILPIAAMILILSIIPPAILLLSLRISHPEYFRGGERHEGNLPTVEQPTEKWAHHDSIFRRARDVVLKYRGVAMVAGGAIAQRFREVLEDVRGRILGFLESYRRRRDGNADDDLPVIRNKSWQILAESHTERTFTGFKDDKVECETVEVVENPKKATKTVHFDLGNEYHAESYVQKPEPAVLAEVKK</sequence>
<gene>
    <name evidence="2" type="ORF">SLS63_010926</name>
</gene>
<comment type="caution">
    <text evidence="2">The sequence shown here is derived from an EMBL/GenBank/DDBJ whole genome shotgun (WGS) entry which is preliminary data.</text>
</comment>
<keyword evidence="1" id="KW-0472">Membrane</keyword>
<keyword evidence="1" id="KW-0812">Transmembrane</keyword>
<evidence type="ECO:0000313" key="3">
    <source>
        <dbReference type="Proteomes" id="UP001430848"/>
    </source>
</evidence>
<feature type="transmembrane region" description="Helical" evidence="1">
    <location>
        <begin position="15"/>
        <end position="40"/>
    </location>
</feature>
<name>A0ABR1NVR1_DIAER</name>
<reference evidence="2 3" key="1">
    <citation type="submission" date="2024-02" db="EMBL/GenBank/DDBJ databases">
        <title>De novo assembly and annotation of 12 fungi associated with fruit tree decline syndrome in Ontario, Canada.</title>
        <authorList>
            <person name="Sulman M."/>
            <person name="Ellouze W."/>
            <person name="Ilyukhin E."/>
        </authorList>
    </citation>
    <scope>NUCLEOTIDE SEQUENCE [LARGE SCALE GENOMIC DNA]</scope>
    <source>
        <strain evidence="2 3">M169</strain>
    </source>
</reference>